<proteinExistence type="predicted"/>
<accession>B7PVL9</accession>
<feature type="compositionally biased region" description="Low complexity" evidence="1">
    <location>
        <begin position="1"/>
        <end position="11"/>
    </location>
</feature>
<gene>
    <name evidence="2" type="ORF">IscW_ISCW008110</name>
</gene>
<evidence type="ECO:0000313" key="3">
    <source>
        <dbReference type="EnsemblMetazoa" id="ISCW008110-PA"/>
    </source>
</evidence>
<keyword evidence="4" id="KW-1185">Reference proteome</keyword>
<organism>
    <name type="scientific">Ixodes scapularis</name>
    <name type="common">Black-legged tick</name>
    <name type="synonym">Deer tick</name>
    <dbReference type="NCBI Taxonomy" id="6945"/>
    <lineage>
        <taxon>Eukaryota</taxon>
        <taxon>Metazoa</taxon>
        <taxon>Ecdysozoa</taxon>
        <taxon>Arthropoda</taxon>
        <taxon>Chelicerata</taxon>
        <taxon>Arachnida</taxon>
        <taxon>Acari</taxon>
        <taxon>Parasitiformes</taxon>
        <taxon>Ixodida</taxon>
        <taxon>Ixodoidea</taxon>
        <taxon>Ixodidae</taxon>
        <taxon>Ixodinae</taxon>
        <taxon>Ixodes</taxon>
    </lineage>
</organism>
<evidence type="ECO:0000313" key="4">
    <source>
        <dbReference type="Proteomes" id="UP000001555"/>
    </source>
</evidence>
<evidence type="ECO:0000256" key="1">
    <source>
        <dbReference type="SAM" id="MobiDB-lite"/>
    </source>
</evidence>
<dbReference type="PaxDb" id="6945-B7PVL9"/>
<evidence type="ECO:0000313" key="2">
    <source>
        <dbReference type="EMBL" id="EEC10641.1"/>
    </source>
</evidence>
<dbReference type="InParanoid" id="B7PVL9"/>
<dbReference type="VEuPathDB" id="VectorBase:ISCW008110"/>
<reference evidence="3" key="2">
    <citation type="submission" date="2020-05" db="UniProtKB">
        <authorList>
            <consortium name="EnsemblMetazoa"/>
        </authorList>
    </citation>
    <scope>IDENTIFICATION</scope>
    <source>
        <strain evidence="3">wikel</strain>
    </source>
</reference>
<name>B7PVL9_IXOSC</name>
<dbReference type="Proteomes" id="UP000001555">
    <property type="component" value="Unassembled WGS sequence"/>
</dbReference>
<dbReference type="EMBL" id="DS800607">
    <property type="protein sequence ID" value="EEC10641.1"/>
    <property type="molecule type" value="Genomic_DNA"/>
</dbReference>
<dbReference type="EMBL" id="ABJB010295020">
    <property type="status" value="NOT_ANNOTATED_CDS"/>
    <property type="molecule type" value="Genomic_DNA"/>
</dbReference>
<dbReference type="AlphaFoldDB" id="B7PVL9"/>
<dbReference type="HOGENOM" id="CLU_2075744_0_0_1"/>
<sequence>MRQTRAPIPRARTPPPPPPSLQRKEGTSSQLTLVWSTTQPSQKASPRCQIPNSQVLHHSWKRSPAYSVLPHATRFRYQVFFFIEWVFKRERGVGQRKYARRVHYCIRPTSGKEDRAIA</sequence>
<feature type="region of interest" description="Disordered" evidence="1">
    <location>
        <begin position="1"/>
        <end position="29"/>
    </location>
</feature>
<dbReference type="EnsemblMetazoa" id="ISCW008110-RA">
    <property type="protein sequence ID" value="ISCW008110-PA"/>
    <property type="gene ID" value="ISCW008110"/>
</dbReference>
<protein>
    <submittedName>
        <fullName evidence="2 3">Uncharacterized protein</fullName>
    </submittedName>
</protein>
<reference evidence="2 4" key="1">
    <citation type="submission" date="2008-03" db="EMBL/GenBank/DDBJ databases">
        <title>Annotation of Ixodes scapularis.</title>
        <authorList>
            <consortium name="Ixodes scapularis Genome Project Consortium"/>
            <person name="Caler E."/>
            <person name="Hannick L.I."/>
            <person name="Bidwell S."/>
            <person name="Joardar V."/>
            <person name="Thiagarajan M."/>
            <person name="Amedeo P."/>
            <person name="Galinsky K.J."/>
            <person name="Schobel S."/>
            <person name="Inman J."/>
            <person name="Hostetler J."/>
            <person name="Miller J."/>
            <person name="Hammond M."/>
            <person name="Megy K."/>
            <person name="Lawson D."/>
            <person name="Kodira C."/>
            <person name="Sutton G."/>
            <person name="Meyer J."/>
            <person name="Hill C.A."/>
            <person name="Birren B."/>
            <person name="Nene V."/>
            <person name="Collins F."/>
            <person name="Alarcon-Chaidez F."/>
            <person name="Wikel S."/>
            <person name="Strausberg R."/>
        </authorList>
    </citation>
    <scope>NUCLEOTIDE SEQUENCE [LARGE SCALE GENOMIC DNA]</scope>
    <source>
        <strain evidence="4">Wikel</strain>
        <strain evidence="2">Wikel colony</strain>
    </source>
</reference>
<dbReference type="VEuPathDB" id="VectorBase:ISCI008110"/>